<feature type="domain" description="C-type lectin" evidence="3">
    <location>
        <begin position="30"/>
        <end position="151"/>
    </location>
</feature>
<evidence type="ECO:0000313" key="4">
    <source>
        <dbReference type="EMBL" id="VDI42134.1"/>
    </source>
</evidence>
<sequence>MVNRSTVYCLVLLSMFAGVHGKCHAGWVVWRNTCFMFSDIKEDWTQAELRCRAFHGRLLEILDSETNRFVKDHLVSLGSLAKLRVYFVGASDVAKEGTWEWNTNRERFDFTDWGTNQPGGSHAENCLALGGGDGFLWHDYPCHDQHEFICTTENT</sequence>
<organism evidence="4 5">
    <name type="scientific">Mytilus galloprovincialis</name>
    <name type="common">Mediterranean mussel</name>
    <dbReference type="NCBI Taxonomy" id="29158"/>
    <lineage>
        <taxon>Eukaryota</taxon>
        <taxon>Metazoa</taxon>
        <taxon>Spiralia</taxon>
        <taxon>Lophotrochozoa</taxon>
        <taxon>Mollusca</taxon>
        <taxon>Bivalvia</taxon>
        <taxon>Autobranchia</taxon>
        <taxon>Pteriomorphia</taxon>
        <taxon>Mytilida</taxon>
        <taxon>Mytiloidea</taxon>
        <taxon>Mytilidae</taxon>
        <taxon>Mytilinae</taxon>
        <taxon>Mytilus</taxon>
    </lineage>
</organism>
<dbReference type="Gene3D" id="3.10.100.10">
    <property type="entry name" value="Mannose-Binding Protein A, subunit A"/>
    <property type="match status" value="1"/>
</dbReference>
<keyword evidence="1" id="KW-1015">Disulfide bond</keyword>
<dbReference type="SMART" id="SM00034">
    <property type="entry name" value="CLECT"/>
    <property type="match status" value="1"/>
</dbReference>
<dbReference type="PROSITE" id="PS50041">
    <property type="entry name" value="C_TYPE_LECTIN_2"/>
    <property type="match status" value="1"/>
</dbReference>
<evidence type="ECO:0000259" key="3">
    <source>
        <dbReference type="PROSITE" id="PS50041"/>
    </source>
</evidence>
<feature type="signal peptide" evidence="2">
    <location>
        <begin position="1"/>
        <end position="21"/>
    </location>
</feature>
<dbReference type="PANTHER" id="PTHR22801">
    <property type="entry name" value="LITHOSTATHINE"/>
    <property type="match status" value="1"/>
</dbReference>
<evidence type="ECO:0000313" key="5">
    <source>
        <dbReference type="Proteomes" id="UP000596742"/>
    </source>
</evidence>
<dbReference type="InterPro" id="IPR016187">
    <property type="entry name" value="CTDL_fold"/>
</dbReference>
<keyword evidence="2" id="KW-0732">Signal</keyword>
<dbReference type="InterPro" id="IPR050801">
    <property type="entry name" value="Ca-Dep_Lectins_ImmuneDev"/>
</dbReference>
<dbReference type="InterPro" id="IPR018378">
    <property type="entry name" value="C-type_lectin_CS"/>
</dbReference>
<protein>
    <recommendedName>
        <fullName evidence="3">C-type lectin domain-containing protein</fullName>
    </recommendedName>
</protein>
<dbReference type="CDD" id="cd00037">
    <property type="entry name" value="CLECT"/>
    <property type="match status" value="1"/>
</dbReference>
<dbReference type="AlphaFoldDB" id="A0A8B6EYS5"/>
<dbReference type="SUPFAM" id="SSF56436">
    <property type="entry name" value="C-type lectin-like"/>
    <property type="match status" value="1"/>
</dbReference>
<gene>
    <name evidence="4" type="ORF">MGAL_10B008882</name>
</gene>
<dbReference type="PROSITE" id="PS00615">
    <property type="entry name" value="C_TYPE_LECTIN_1"/>
    <property type="match status" value="1"/>
</dbReference>
<dbReference type="OrthoDB" id="6081947at2759"/>
<evidence type="ECO:0000256" key="2">
    <source>
        <dbReference type="SAM" id="SignalP"/>
    </source>
</evidence>
<evidence type="ECO:0000256" key="1">
    <source>
        <dbReference type="ARBA" id="ARBA00023157"/>
    </source>
</evidence>
<name>A0A8B6EYS5_MYTGA</name>
<dbReference type="InterPro" id="IPR001304">
    <property type="entry name" value="C-type_lectin-like"/>
</dbReference>
<dbReference type="EMBL" id="UYJE01005983">
    <property type="protein sequence ID" value="VDI42134.1"/>
    <property type="molecule type" value="Genomic_DNA"/>
</dbReference>
<keyword evidence="5" id="KW-1185">Reference proteome</keyword>
<dbReference type="PANTHER" id="PTHR22801:SF63">
    <property type="entry name" value="C-TYPE LECTIN DOMAIN-CONTAINING PROTEIN"/>
    <property type="match status" value="1"/>
</dbReference>
<dbReference type="InterPro" id="IPR016186">
    <property type="entry name" value="C-type_lectin-like/link_sf"/>
</dbReference>
<comment type="caution">
    <text evidence="4">The sequence shown here is derived from an EMBL/GenBank/DDBJ whole genome shotgun (WGS) entry which is preliminary data.</text>
</comment>
<dbReference type="Pfam" id="PF00059">
    <property type="entry name" value="Lectin_C"/>
    <property type="match status" value="1"/>
</dbReference>
<proteinExistence type="predicted"/>
<accession>A0A8B6EYS5</accession>
<dbReference type="Proteomes" id="UP000596742">
    <property type="component" value="Unassembled WGS sequence"/>
</dbReference>
<feature type="chain" id="PRO_5032279354" description="C-type lectin domain-containing protein" evidence="2">
    <location>
        <begin position="22"/>
        <end position="155"/>
    </location>
</feature>
<reference evidence="4" key="1">
    <citation type="submission" date="2018-11" db="EMBL/GenBank/DDBJ databases">
        <authorList>
            <person name="Alioto T."/>
            <person name="Alioto T."/>
        </authorList>
    </citation>
    <scope>NUCLEOTIDE SEQUENCE</scope>
</reference>